<dbReference type="EMBL" id="CAXKWB010018695">
    <property type="protein sequence ID" value="CAL4121152.1"/>
    <property type="molecule type" value="Genomic_DNA"/>
</dbReference>
<name>A0AAV2RCB6_MEGNR</name>
<dbReference type="Proteomes" id="UP001497623">
    <property type="component" value="Unassembled WGS sequence"/>
</dbReference>
<dbReference type="Gene3D" id="1.10.10.1580">
    <property type="entry name" value="Interferon regulatory factor 2-binding protein"/>
    <property type="match status" value="1"/>
</dbReference>
<feature type="compositionally biased region" description="Polar residues" evidence="4">
    <location>
        <begin position="353"/>
        <end position="369"/>
    </location>
</feature>
<feature type="region of interest" description="Disordered" evidence="4">
    <location>
        <begin position="83"/>
        <end position="448"/>
    </location>
</feature>
<feature type="compositionally biased region" description="Low complexity" evidence="4">
    <location>
        <begin position="393"/>
        <end position="408"/>
    </location>
</feature>
<dbReference type="PANTHER" id="PTHR10816:SF19">
    <property type="entry name" value="PROTEIN INTERACTING WITH TTK69 AND SIN3A, ISOFORM D"/>
    <property type="match status" value="1"/>
</dbReference>
<dbReference type="FunFam" id="1.10.10.1580:FF:000001">
    <property type="entry name" value="interferon regulatory factor 2-binding protein 2"/>
    <property type="match status" value="1"/>
</dbReference>
<evidence type="ECO:0000313" key="7">
    <source>
        <dbReference type="EMBL" id="CAL4121152.1"/>
    </source>
</evidence>
<dbReference type="GO" id="GO:0005634">
    <property type="term" value="C:nucleus"/>
    <property type="evidence" value="ECO:0007669"/>
    <property type="project" value="UniProtKB-SubCell"/>
</dbReference>
<proteinExistence type="inferred from homology"/>
<feature type="domain" description="Interferon regulatory factor 2-binding protein 1/2-like zinc finger" evidence="5">
    <location>
        <begin position="36"/>
        <end position="86"/>
    </location>
</feature>
<evidence type="ECO:0000256" key="3">
    <source>
        <dbReference type="ARBA" id="ARBA00023242"/>
    </source>
</evidence>
<dbReference type="Pfam" id="PF25454">
    <property type="entry name" value="zf-C3HC4_IRF-2BP1_2"/>
    <property type="match status" value="1"/>
</dbReference>
<dbReference type="GO" id="GO:0006357">
    <property type="term" value="P:regulation of transcription by RNA polymerase II"/>
    <property type="evidence" value="ECO:0007669"/>
    <property type="project" value="TreeGrafter"/>
</dbReference>
<feature type="compositionally biased region" description="Polar residues" evidence="4">
    <location>
        <begin position="376"/>
        <end position="392"/>
    </location>
</feature>
<comment type="subcellular location">
    <subcellularLocation>
        <location evidence="1">Nucleus</location>
    </subcellularLocation>
</comment>
<accession>A0AAV2RCB6</accession>
<dbReference type="InterPro" id="IPR022750">
    <property type="entry name" value="IRF-2BP1_2-like_Znf"/>
</dbReference>
<evidence type="ECO:0000259" key="6">
    <source>
        <dbReference type="Pfam" id="PF25454"/>
    </source>
</evidence>
<feature type="compositionally biased region" description="Pro residues" evidence="4">
    <location>
        <begin position="210"/>
        <end position="221"/>
    </location>
</feature>
<organism evidence="7 8">
    <name type="scientific">Meganyctiphanes norvegica</name>
    <name type="common">Northern krill</name>
    <name type="synonym">Thysanopoda norvegica</name>
    <dbReference type="NCBI Taxonomy" id="48144"/>
    <lineage>
        <taxon>Eukaryota</taxon>
        <taxon>Metazoa</taxon>
        <taxon>Ecdysozoa</taxon>
        <taxon>Arthropoda</taxon>
        <taxon>Crustacea</taxon>
        <taxon>Multicrustacea</taxon>
        <taxon>Malacostraca</taxon>
        <taxon>Eumalacostraca</taxon>
        <taxon>Eucarida</taxon>
        <taxon>Euphausiacea</taxon>
        <taxon>Euphausiidae</taxon>
        <taxon>Meganyctiphanes</taxon>
    </lineage>
</organism>
<reference evidence="7 8" key="1">
    <citation type="submission" date="2024-05" db="EMBL/GenBank/DDBJ databases">
        <authorList>
            <person name="Wallberg A."/>
        </authorList>
    </citation>
    <scope>NUCLEOTIDE SEQUENCE [LARGE SCALE GENOMIC DNA]</scope>
</reference>
<evidence type="ECO:0000313" key="8">
    <source>
        <dbReference type="Proteomes" id="UP001497623"/>
    </source>
</evidence>
<dbReference type="CDD" id="cd16511">
    <property type="entry name" value="vRING-HC_IRF2BP1-like"/>
    <property type="match status" value="1"/>
</dbReference>
<dbReference type="InterPro" id="IPR057414">
    <property type="entry name" value="Zf-C3HC4_IRF-2BP1_2"/>
</dbReference>
<keyword evidence="8" id="KW-1185">Reference proteome</keyword>
<dbReference type="GO" id="GO:0003714">
    <property type="term" value="F:transcription corepressor activity"/>
    <property type="evidence" value="ECO:0007669"/>
    <property type="project" value="TreeGrafter"/>
</dbReference>
<feature type="compositionally biased region" description="Low complexity" evidence="4">
    <location>
        <begin position="309"/>
        <end position="349"/>
    </location>
</feature>
<protein>
    <submittedName>
        <fullName evidence="7">Uncharacterized protein</fullName>
    </submittedName>
</protein>
<evidence type="ECO:0000259" key="5">
    <source>
        <dbReference type="Pfam" id="PF11261"/>
    </source>
</evidence>
<feature type="compositionally biased region" description="Basic and acidic residues" evidence="4">
    <location>
        <begin position="530"/>
        <end position="542"/>
    </location>
</feature>
<feature type="region of interest" description="Disordered" evidence="4">
    <location>
        <begin position="523"/>
        <end position="542"/>
    </location>
</feature>
<feature type="domain" description="Interferon regulatory factor 2-binding protein 1/2-like C3HC4 zinc finger" evidence="6">
    <location>
        <begin position="449"/>
        <end position="520"/>
    </location>
</feature>
<dbReference type="AlphaFoldDB" id="A0AAV2RCB6"/>
<gene>
    <name evidence="7" type="ORF">MNOR_LOCUS22323</name>
</gene>
<dbReference type="InterPro" id="IPR044882">
    <property type="entry name" value="I2BP1/2_C3HC4-RING_sf"/>
</dbReference>
<comment type="similarity">
    <text evidence="2">Belongs to the IRF2BP family.</text>
</comment>
<dbReference type="Pfam" id="PF11261">
    <property type="entry name" value="IRF-2BP1_2"/>
    <property type="match status" value="1"/>
</dbReference>
<comment type="caution">
    <text evidence="7">The sequence shown here is derived from an EMBL/GenBank/DDBJ whole genome shotgun (WGS) entry which is preliminary data.</text>
</comment>
<sequence length="542" mass="56320">MLVQQQEAGGLSQGSSIALAKYVTTAKTMSGYRSHRQHCYLCDLPRMPWAMLHDFTEPVCRGCVNYEGADRIDLVLEAARQMKRAHGMQEARQQAPGPPPKSQHRVPIAEQNGAHHGPQGIKLEPGIKMEGGASHAHGHPSHPHPPPHSSAGGPGHPGPGVAFVTGPGDPSRQRGPHMPVFAPAVMHRGDDPHAPTLVRPPVHMTAHPSQLPPPHGRPPGAPGGSQGPGGAQKRSFERDDAQSPGEGGGPPKRPQLEDGHGRPPLTRGESLPAPANPQYKDGAKHHPVRVWSFDGSSSKPPAGYPGVPVSAAAAVMAAQAAAAAAITSVANSQARGSHPGPPGSQSGPPGSDPRTTSPEGPNSSSNGTSPMAALETVTNNLPPGSPRSHTSASPHNPRTNSRNSPNSGDSRRRSSGGNRHSDGNGASSPASGSTSVAVSEAPTPSSSNLKCTICTERLEDTHFVQCPSVISHKFCFPCSRDSIKRQGAGTEVYCPSGERCPLAGSTVPWAFMQGEIATILGTGNIMPQGSHEEGKSKKDRDT</sequence>
<evidence type="ECO:0000256" key="4">
    <source>
        <dbReference type="SAM" id="MobiDB-lite"/>
    </source>
</evidence>
<evidence type="ECO:0000256" key="1">
    <source>
        <dbReference type="ARBA" id="ARBA00004123"/>
    </source>
</evidence>
<dbReference type="PANTHER" id="PTHR10816">
    <property type="entry name" value="MYELIN TRANSCRIPTION FACTOR 1-RELATED"/>
    <property type="match status" value="1"/>
</dbReference>
<evidence type="ECO:0000256" key="2">
    <source>
        <dbReference type="ARBA" id="ARBA00010802"/>
    </source>
</evidence>
<dbReference type="SUPFAM" id="SSF57850">
    <property type="entry name" value="RING/U-box"/>
    <property type="match status" value="1"/>
</dbReference>
<keyword evidence="3" id="KW-0539">Nucleus</keyword>
<feature type="compositionally biased region" description="Polar residues" evidence="4">
    <location>
        <begin position="426"/>
        <end position="448"/>
    </location>
</feature>